<organism evidence="8 9">
    <name type="scientific">Trichophyton rubrum</name>
    <name type="common">Athlete's foot fungus</name>
    <name type="synonym">Epidermophyton rubrum</name>
    <dbReference type="NCBI Taxonomy" id="5551"/>
    <lineage>
        <taxon>Eukaryota</taxon>
        <taxon>Fungi</taxon>
        <taxon>Dikarya</taxon>
        <taxon>Ascomycota</taxon>
        <taxon>Pezizomycotina</taxon>
        <taxon>Eurotiomycetes</taxon>
        <taxon>Eurotiomycetidae</taxon>
        <taxon>Onygenales</taxon>
        <taxon>Arthrodermataceae</taxon>
        <taxon>Trichophyton</taxon>
    </lineage>
</organism>
<feature type="domain" description="Protein root UVB sensitive/RUS" evidence="6">
    <location>
        <begin position="147"/>
        <end position="386"/>
    </location>
</feature>
<evidence type="ECO:0000259" key="7">
    <source>
        <dbReference type="Pfam" id="PF24160"/>
    </source>
</evidence>
<evidence type="ECO:0008006" key="10">
    <source>
        <dbReference type="Google" id="ProtNLM"/>
    </source>
</evidence>
<keyword evidence="4" id="KW-1133">Transmembrane helix</keyword>
<evidence type="ECO:0000256" key="5">
    <source>
        <dbReference type="ARBA" id="ARBA00023136"/>
    </source>
</evidence>
<accession>A0A178F510</accession>
<comment type="similarity">
    <text evidence="2">Belongs to the RUS1 family.</text>
</comment>
<proteinExistence type="inferred from homology"/>
<dbReference type="VEuPathDB" id="FungiDB:TERG_07567"/>
<feature type="domain" description="Root UVB sensitive protein C-terminal" evidence="7">
    <location>
        <begin position="446"/>
        <end position="572"/>
    </location>
</feature>
<dbReference type="PANTHER" id="PTHR12770">
    <property type="entry name" value="RUS1 FAMILY PROTEIN C16ORF58"/>
    <property type="match status" value="1"/>
</dbReference>
<dbReference type="GO" id="GO:0016020">
    <property type="term" value="C:membrane"/>
    <property type="evidence" value="ECO:0007669"/>
    <property type="project" value="UniProtKB-SubCell"/>
</dbReference>
<dbReference type="EMBL" id="LHPM01000010">
    <property type="protein sequence ID" value="OAL67421.1"/>
    <property type="molecule type" value="Genomic_DNA"/>
</dbReference>
<keyword evidence="3" id="KW-0812">Transmembrane</keyword>
<evidence type="ECO:0000259" key="6">
    <source>
        <dbReference type="Pfam" id="PF04884"/>
    </source>
</evidence>
<gene>
    <name evidence="8" type="ORF">A7C99_1285</name>
</gene>
<evidence type="ECO:0000256" key="3">
    <source>
        <dbReference type="ARBA" id="ARBA00022692"/>
    </source>
</evidence>
<dbReference type="InterPro" id="IPR006968">
    <property type="entry name" value="RUS_fam"/>
</dbReference>
<name>A0A178F510_TRIRU</name>
<comment type="caution">
    <text evidence="8">The sequence shown here is derived from an EMBL/GenBank/DDBJ whole genome shotgun (WGS) entry which is preliminary data.</text>
</comment>
<evidence type="ECO:0000256" key="1">
    <source>
        <dbReference type="ARBA" id="ARBA00004370"/>
    </source>
</evidence>
<sequence>MAGHAECGHPRAIPRDIQTVLSPILRPLVATPRAWMFWPKLGLLDQYAVPTSKQNLFSHTLEQKLRLIPGNQPLPSTLLINKTPITGRPGSCGSVLMAPVTAPELIVKETNEIGTTVKTYLCPSSRLRSKRRPESVEIILPPKLPSSTSYLTSILNVFLPAGYPHSVTDDYIEQNMKFNRRILGLPTSIFKLNCRPPVIQSSVGVGDATASPTAALLLNVLQESMGRIATILFAHRLGTSLEPECKLYRLAADILNDSAMVLDCLSPIFPKPVRVGLLSLSSVLRALCGVAAGSSKASLSAHFARWGNLGELNAKDSSQETVISLAGMLVGSVVVSYITSPLETWIALIILLIVHLGTNHAAVRAVKMTTLNRQRANIVFSYLFEDDRVLTPAEASEEERIFERDGVLRWNAESSGILGTCQIGTSLEQLLLLLPEQADRGGALETGQTSSTTMNTSTNLTALLELFREEEYILYFDPLSRRGAIVLKAGATAKAQLKAWSHALLVSRHLAGKNSTATCRHEKQDDQGELSPSVSVLSILRDTLQEHTRTFKGRVKRLEHAGWKTDVASLETKPGRRVHVSV</sequence>
<evidence type="ECO:0000256" key="2">
    <source>
        <dbReference type="ARBA" id="ARBA00007558"/>
    </source>
</evidence>
<reference evidence="8 9" key="1">
    <citation type="submission" date="2016-05" db="EMBL/GenBank/DDBJ databases">
        <title>Genome sequencing of Trichophyton rubrum CMCC(F)T1i isolated from hair.</title>
        <authorList>
            <person name="Zhan P."/>
            <person name="Tao Y."/>
            <person name="Liu W."/>
        </authorList>
    </citation>
    <scope>NUCLEOTIDE SEQUENCE [LARGE SCALE GENOMIC DNA]</scope>
    <source>
        <strain evidence="9">CMCC(F)T1i</strain>
    </source>
</reference>
<dbReference type="Pfam" id="PF04884">
    <property type="entry name" value="UVB_sens_prot"/>
    <property type="match status" value="1"/>
</dbReference>
<keyword evidence="5" id="KW-0472">Membrane</keyword>
<dbReference type="AlphaFoldDB" id="A0A178F510"/>
<evidence type="ECO:0000256" key="4">
    <source>
        <dbReference type="ARBA" id="ARBA00022989"/>
    </source>
</evidence>
<dbReference type="Pfam" id="PF24160">
    <property type="entry name" value="UVB_sens_C"/>
    <property type="match status" value="1"/>
</dbReference>
<protein>
    <recommendedName>
        <fullName evidence="10">DUF647 domain-containing protein</fullName>
    </recommendedName>
</protein>
<evidence type="ECO:0000313" key="8">
    <source>
        <dbReference type="EMBL" id="OAL67421.1"/>
    </source>
</evidence>
<dbReference type="InterPro" id="IPR055412">
    <property type="entry name" value="UVB_sens_C"/>
</dbReference>
<evidence type="ECO:0000313" key="9">
    <source>
        <dbReference type="Proteomes" id="UP000243015"/>
    </source>
</evidence>
<dbReference type="InterPro" id="IPR054549">
    <property type="entry name" value="UVB_sens_RUS_dom"/>
</dbReference>
<dbReference type="PANTHER" id="PTHR12770:SF31">
    <property type="entry name" value="RUS FAMILY MEMBER 1"/>
    <property type="match status" value="1"/>
</dbReference>
<comment type="subcellular location">
    <subcellularLocation>
        <location evidence="1">Membrane</location>
    </subcellularLocation>
</comment>
<dbReference type="Proteomes" id="UP000243015">
    <property type="component" value="Unassembled WGS sequence"/>
</dbReference>